<evidence type="ECO:0000313" key="6">
    <source>
        <dbReference type="Proteomes" id="UP001497623"/>
    </source>
</evidence>
<evidence type="ECO:0000256" key="1">
    <source>
        <dbReference type="ARBA" id="ARBA00022460"/>
    </source>
</evidence>
<dbReference type="Proteomes" id="UP001497623">
    <property type="component" value="Unassembled WGS sequence"/>
</dbReference>
<comment type="caution">
    <text evidence="5">The sequence shown here is derived from an EMBL/GenBank/DDBJ whole genome shotgun (WGS) entry which is preliminary data.</text>
</comment>
<dbReference type="PANTHER" id="PTHR12236">
    <property type="entry name" value="STRUCTURAL CONTITUENT OF CUTICLE"/>
    <property type="match status" value="1"/>
</dbReference>
<feature type="region of interest" description="Disordered" evidence="3">
    <location>
        <begin position="29"/>
        <end position="83"/>
    </location>
</feature>
<dbReference type="GO" id="GO:0005615">
    <property type="term" value="C:extracellular space"/>
    <property type="evidence" value="ECO:0007669"/>
    <property type="project" value="TreeGrafter"/>
</dbReference>
<dbReference type="GO" id="GO:0042302">
    <property type="term" value="F:structural constituent of cuticle"/>
    <property type="evidence" value="ECO:0007669"/>
    <property type="project" value="UniProtKB-UniRule"/>
</dbReference>
<feature type="compositionally biased region" description="Low complexity" evidence="3">
    <location>
        <begin position="29"/>
        <end position="38"/>
    </location>
</feature>
<dbReference type="InterPro" id="IPR051217">
    <property type="entry name" value="Insect_Cuticle_Struc_Prot"/>
</dbReference>
<dbReference type="GO" id="GO:0031012">
    <property type="term" value="C:extracellular matrix"/>
    <property type="evidence" value="ECO:0007669"/>
    <property type="project" value="TreeGrafter"/>
</dbReference>
<reference evidence="5 6" key="1">
    <citation type="submission" date="2024-05" db="EMBL/GenBank/DDBJ databases">
        <authorList>
            <person name="Wallberg A."/>
        </authorList>
    </citation>
    <scope>NUCLEOTIDE SEQUENCE [LARGE SCALE GENOMIC DNA]</scope>
</reference>
<feature type="non-terminal residue" evidence="5">
    <location>
        <position position="1"/>
    </location>
</feature>
<dbReference type="PROSITE" id="PS51155">
    <property type="entry name" value="CHIT_BIND_RR_2"/>
    <property type="match status" value="1"/>
</dbReference>
<dbReference type="PANTHER" id="PTHR12236:SF79">
    <property type="entry name" value="CUTICULAR PROTEIN 50CB-RELATED"/>
    <property type="match status" value="1"/>
</dbReference>
<accession>A0AAV2Q5R1</accession>
<dbReference type="Pfam" id="PF00379">
    <property type="entry name" value="Chitin_bind_4"/>
    <property type="match status" value="1"/>
</dbReference>
<sequence>PHIINMVVLLVLSLLCLIVPALSLPLSNASPDTDASPDTPYPPPHSPYFPAYGPQHGYNDPYGYDQPPEYGYGHQGYENEHAHGYESHPKYDFRYAVIDEPSYNDFGHEESRDGYDTEGSYFVNLPDGRTQTVYYEVHGDSGFLASVSYEGEAQYPPDVQQGYGVPPS</sequence>
<evidence type="ECO:0000313" key="5">
    <source>
        <dbReference type="EMBL" id="CAL4068593.1"/>
    </source>
</evidence>
<keyword evidence="4" id="KW-0732">Signal</keyword>
<evidence type="ECO:0000256" key="4">
    <source>
        <dbReference type="SAM" id="SignalP"/>
    </source>
</evidence>
<feature type="chain" id="PRO_5044022101" description="Cuticle protein" evidence="4">
    <location>
        <begin position="24"/>
        <end position="168"/>
    </location>
</feature>
<keyword evidence="6" id="KW-1185">Reference proteome</keyword>
<protein>
    <recommendedName>
        <fullName evidence="7">Cuticle protein</fullName>
    </recommendedName>
</protein>
<name>A0AAV2Q5R1_MEGNR</name>
<evidence type="ECO:0000256" key="3">
    <source>
        <dbReference type="SAM" id="MobiDB-lite"/>
    </source>
</evidence>
<feature type="signal peptide" evidence="4">
    <location>
        <begin position="1"/>
        <end position="23"/>
    </location>
</feature>
<evidence type="ECO:0008006" key="7">
    <source>
        <dbReference type="Google" id="ProtNLM"/>
    </source>
</evidence>
<dbReference type="AlphaFoldDB" id="A0AAV2Q5R1"/>
<dbReference type="InterPro" id="IPR000618">
    <property type="entry name" value="Insect_cuticle"/>
</dbReference>
<gene>
    <name evidence="5" type="ORF">MNOR_LOCUS7384</name>
</gene>
<dbReference type="EMBL" id="CAXKWB010003236">
    <property type="protein sequence ID" value="CAL4068593.1"/>
    <property type="molecule type" value="Genomic_DNA"/>
</dbReference>
<organism evidence="5 6">
    <name type="scientific">Meganyctiphanes norvegica</name>
    <name type="common">Northern krill</name>
    <name type="synonym">Thysanopoda norvegica</name>
    <dbReference type="NCBI Taxonomy" id="48144"/>
    <lineage>
        <taxon>Eukaryota</taxon>
        <taxon>Metazoa</taxon>
        <taxon>Ecdysozoa</taxon>
        <taxon>Arthropoda</taxon>
        <taxon>Crustacea</taxon>
        <taxon>Multicrustacea</taxon>
        <taxon>Malacostraca</taxon>
        <taxon>Eumalacostraca</taxon>
        <taxon>Eucarida</taxon>
        <taxon>Euphausiacea</taxon>
        <taxon>Euphausiidae</taxon>
        <taxon>Meganyctiphanes</taxon>
    </lineage>
</organism>
<keyword evidence="1 2" id="KW-0193">Cuticle</keyword>
<evidence type="ECO:0000256" key="2">
    <source>
        <dbReference type="PROSITE-ProRule" id="PRU00497"/>
    </source>
</evidence>
<proteinExistence type="predicted"/>